<organism evidence="1 2">
    <name type="scientific">Pleurotus cornucopiae</name>
    <name type="common">Cornucopia mushroom</name>
    <dbReference type="NCBI Taxonomy" id="5321"/>
    <lineage>
        <taxon>Eukaryota</taxon>
        <taxon>Fungi</taxon>
        <taxon>Dikarya</taxon>
        <taxon>Basidiomycota</taxon>
        <taxon>Agaricomycotina</taxon>
        <taxon>Agaricomycetes</taxon>
        <taxon>Agaricomycetidae</taxon>
        <taxon>Agaricales</taxon>
        <taxon>Pleurotineae</taxon>
        <taxon>Pleurotaceae</taxon>
        <taxon>Pleurotus</taxon>
    </lineage>
</organism>
<reference evidence="1 2" key="1">
    <citation type="journal article" date="2021" name="Appl. Environ. Microbiol.">
        <title>Genetic linkage and physical mapping for an oyster mushroom Pleurotus cornucopiae and QTL analysis for the trait cap color.</title>
        <authorList>
            <person name="Zhang Y."/>
            <person name="Gao W."/>
            <person name="Sonnenberg A."/>
            <person name="Chen Q."/>
            <person name="Zhang J."/>
            <person name="Huang C."/>
        </authorList>
    </citation>
    <scope>NUCLEOTIDE SEQUENCE [LARGE SCALE GENOMIC DNA]</scope>
    <source>
        <strain evidence="1">CCMSSC00406</strain>
    </source>
</reference>
<name>A0ACB7JBP4_PLECO</name>
<evidence type="ECO:0000313" key="1">
    <source>
        <dbReference type="EMBL" id="KAG9226828.1"/>
    </source>
</evidence>
<dbReference type="EMBL" id="WQMT02000002">
    <property type="protein sequence ID" value="KAG9226828.1"/>
    <property type="molecule type" value="Genomic_DNA"/>
</dbReference>
<evidence type="ECO:0000313" key="2">
    <source>
        <dbReference type="Proteomes" id="UP000824881"/>
    </source>
</evidence>
<proteinExistence type="predicted"/>
<keyword evidence="2" id="KW-1185">Reference proteome</keyword>
<accession>A0ACB7JBP4</accession>
<sequence>MSTRQSLAVLAILIAGVSFLWSPQNCRTYPGDPSWPEPHVWDELNKTVDGLLIRSRPVAIACHHPHFDEEQCNEVRKQWHSPQYLEKSSSAIQTPLFANKSCDPFTEPDAPCAIGNHVAYSVKVASPAHVVSTVKFAKEHNLRFVVRNTGHDYMGKSTGSQALAVWMGHLRLTEWFDDYEGSGYRGPAVKMQAGVPVEQTYEEASARGLVVVSGVCPTVGFSGGYIQGGGHGPFGSLYGLAADQTLSMEVITTTGEFVRASPTENSDLFWAMSGGGGGTYGILWTVTVKAFPDIPIAGGGIGFSKSDKISDDTWWEAIDFYQAMTPSFTDIGASSFAFYSNEKFDLPAVFLPNGTSRSIITLLQPFVDKLSSLRIPHKVDYKTYPNFLPAYKELWPSELFGVGLFYFGNRLLPRELWDNRDGAEGKKLKQLTKAIREMVEDGAGAFDIAIRPTLKVAGNPDNAVHPAWREAERAFGIQLLWNDLDDWPAIQEKLNKITAYVGLLRELTPGGGAYLNEADPYEPDWQQAFYGSHYNKLLTIKDKWDPDQMLYGATAVGGDRWSEKDDGRLCPAQSGVQWFLSEAFERGRGALVSFLPSFDLTAEEKESLREKLHRQRKTEWKRRQGGQSFLDYLIVNVRGGNGGNGCAAFHREKFVPHGPPSGGDGGRGGDVYIIPTPHMTTLSSISKKIRGEAGGHGRGTWQSGKSGSPTIIKVPLGTVVRELGRDHPLRAQDEWEAEEAALDGLPPALKRDKMRENRWVHYPRAAEDNVERDSFKEAEQNMYKVERERRLERRRRAIESPIDLDLSKEMKEDTSIDAPLGTRRQEPTGHLVASGGQGGLGNTHFISAENRSPKFATRGQEGERVTLILELKLLADIGLVGMPNAGKSTLLRALTGGRVKSEVASYAFTTLNPVVGVVRVAEDGTFEGSLQHGAVYGETAVEREHEQARRDLDRQTIAAEDITSTSSHSFSTEDLPRDVAVPQRSGHYFDAVEDFRFTISDNPGLISRASDNVGLGHSFLRAMERSLALAYVVDFSQPAPWDELKVLKEELEQYKPGMSEKARIVIANKADLLASTGDAAEVEEAKMKLKHLEEWVKDHLGSLDVVAVSGKYAQNLKKVVLLMRSYVEAERLAMETDVELD</sequence>
<comment type="caution">
    <text evidence="1">The sequence shown here is derived from an EMBL/GenBank/DDBJ whole genome shotgun (WGS) entry which is preliminary data.</text>
</comment>
<dbReference type="Proteomes" id="UP000824881">
    <property type="component" value="Unassembled WGS sequence"/>
</dbReference>
<gene>
    <name evidence="1" type="ORF">CCMSSC00406_0003499</name>
</gene>
<protein>
    <submittedName>
        <fullName evidence="1">Uncharacterized protein</fullName>
    </submittedName>
</protein>